<keyword evidence="7 9" id="KW-1133">Transmembrane helix</keyword>
<protein>
    <submittedName>
        <fullName evidence="10">Na+-transporting NADH:ubiquinone oxidoreductase subunit B</fullName>
    </submittedName>
</protein>
<reference evidence="10" key="1">
    <citation type="journal article" date="2005" name="Environ. Microbiol.">
        <title>Genetic and functional properties of uncultivated thermophilic crenarchaeotes from a subsurface gold mine as revealed by analysis of genome fragments.</title>
        <authorList>
            <person name="Nunoura T."/>
            <person name="Hirayama H."/>
            <person name="Takami H."/>
            <person name="Oida H."/>
            <person name="Nishi S."/>
            <person name="Shimamura S."/>
            <person name="Suzuki Y."/>
            <person name="Inagaki F."/>
            <person name="Takai K."/>
            <person name="Nealson K.H."/>
            <person name="Horikoshi K."/>
        </authorList>
    </citation>
    <scope>NUCLEOTIDE SEQUENCE</scope>
</reference>
<evidence type="ECO:0000256" key="1">
    <source>
        <dbReference type="ARBA" id="ARBA00022448"/>
    </source>
</evidence>
<dbReference type="Pfam" id="PF03116">
    <property type="entry name" value="NQR2_RnfD_RnfE"/>
    <property type="match status" value="1"/>
</dbReference>
<evidence type="ECO:0000256" key="7">
    <source>
        <dbReference type="ARBA" id="ARBA00022989"/>
    </source>
</evidence>
<evidence type="ECO:0000256" key="5">
    <source>
        <dbReference type="ARBA" id="ARBA00022692"/>
    </source>
</evidence>
<keyword evidence="8 9" id="KW-0472">Membrane</keyword>
<gene>
    <name evidence="10" type="ORF">HGMM_F37H05C33</name>
</gene>
<evidence type="ECO:0000313" key="10">
    <source>
        <dbReference type="EMBL" id="BAL56440.1"/>
    </source>
</evidence>
<dbReference type="InterPro" id="IPR004338">
    <property type="entry name" value="NqrB/RnfD"/>
</dbReference>
<evidence type="ECO:0000256" key="8">
    <source>
        <dbReference type="ARBA" id="ARBA00023136"/>
    </source>
</evidence>
<feature type="transmembrane region" description="Helical" evidence="9">
    <location>
        <begin position="235"/>
        <end position="252"/>
    </location>
</feature>
<keyword evidence="1" id="KW-0813">Transport</keyword>
<dbReference type="InterPro" id="IPR011303">
    <property type="entry name" value="RnfD_bac"/>
</dbReference>
<keyword evidence="10" id="KW-0830">Ubiquinone</keyword>
<keyword evidence="4" id="KW-0288">FMN</keyword>
<reference evidence="10" key="2">
    <citation type="journal article" date="2012" name="PLoS ONE">
        <title>A Deeply Branching Thermophilic Bacterium with an Ancient Acetyl-CoA Pathway Dominates a Subsurface Ecosystem.</title>
        <authorList>
            <person name="Takami H."/>
            <person name="Noguchi H."/>
            <person name="Takaki Y."/>
            <person name="Uchiyama I."/>
            <person name="Toyoda A."/>
            <person name="Nishi S."/>
            <person name="Chee G.-J."/>
            <person name="Arai W."/>
            <person name="Nunoura T."/>
            <person name="Itoh T."/>
            <person name="Hattori M."/>
            <person name="Takai K."/>
        </authorList>
    </citation>
    <scope>NUCLEOTIDE SEQUENCE</scope>
</reference>
<feature type="transmembrane region" description="Helical" evidence="9">
    <location>
        <begin position="84"/>
        <end position="103"/>
    </location>
</feature>
<keyword evidence="5 9" id="KW-0812">Transmembrane</keyword>
<keyword evidence="3" id="KW-0285">Flavoprotein</keyword>
<sequence length="372" mass="40511">MRKDKIYNFFEKVHHDLQARHAEGLAVLWEGLKDSIFGGSDKAARQAPYLRDAIGMQRYMGAPIIACIPLAIASIYFYGWRSLAIIVLTYLVGMAVEFTFCAIRRHEITEGLLVTCILYALALPPTLPMWMVAVGIAFAIGIKELFGGSGYNIFNPAISGRAFLLLAFPSAMTTQWYTPFNPLTDGLGGFLHWSPESVKGIDAIAKATPLGAFNSPDIANPDLFTLLTGFGRADVLGATSAILVLLGGLYLLHTRVIDWRVSIVMIVSAGLTSQFLSFINPAKFPDGIYAVLSGGLLFAAFLNATDPVTSPMTVRGRWIFGIMLGVLTVLGRGLTGYAEWVTFAILIGNMFTPLIDRFTIPKSFSAPAIQKR</sequence>
<evidence type="ECO:0000256" key="6">
    <source>
        <dbReference type="ARBA" id="ARBA00022967"/>
    </source>
</evidence>
<feature type="transmembrane region" description="Helical" evidence="9">
    <location>
        <begin position="112"/>
        <end position="142"/>
    </location>
</feature>
<evidence type="ECO:0000256" key="3">
    <source>
        <dbReference type="ARBA" id="ARBA00022630"/>
    </source>
</evidence>
<feature type="transmembrane region" description="Helical" evidence="9">
    <location>
        <begin position="316"/>
        <end position="334"/>
    </location>
</feature>
<feature type="transmembrane region" description="Helical" evidence="9">
    <location>
        <begin position="259"/>
        <end position="281"/>
    </location>
</feature>
<dbReference type="PANTHER" id="PTHR30578:SF1">
    <property type="entry name" value="NA(+)-TRANSLOCATING NADH-QUINONE REDUCTASE SUBUNIT B"/>
    <property type="match status" value="1"/>
</dbReference>
<organism evidence="10">
    <name type="scientific">uncultured Acetothermia bacterium</name>
    <dbReference type="NCBI Taxonomy" id="236499"/>
    <lineage>
        <taxon>Bacteria</taxon>
        <taxon>Candidatus Bipolaricaulota</taxon>
        <taxon>environmental samples</taxon>
    </lineage>
</organism>
<dbReference type="AlphaFoldDB" id="H5SJV4"/>
<accession>H5SJV4</accession>
<dbReference type="NCBIfam" id="TIGR01946">
    <property type="entry name" value="rnfD"/>
    <property type="match status" value="1"/>
</dbReference>
<dbReference type="GO" id="GO:0022900">
    <property type="term" value="P:electron transport chain"/>
    <property type="evidence" value="ECO:0007669"/>
    <property type="project" value="InterPro"/>
</dbReference>
<dbReference type="GO" id="GO:0055085">
    <property type="term" value="P:transmembrane transport"/>
    <property type="evidence" value="ECO:0007669"/>
    <property type="project" value="InterPro"/>
</dbReference>
<name>H5SJV4_9BACT</name>
<evidence type="ECO:0000256" key="2">
    <source>
        <dbReference type="ARBA" id="ARBA00022553"/>
    </source>
</evidence>
<dbReference type="EMBL" id="AP011747">
    <property type="protein sequence ID" value="BAL56440.1"/>
    <property type="molecule type" value="Genomic_DNA"/>
</dbReference>
<feature type="transmembrane region" description="Helical" evidence="9">
    <location>
        <begin position="287"/>
        <end position="304"/>
    </location>
</feature>
<keyword evidence="2" id="KW-0597">Phosphoprotein</keyword>
<dbReference type="GO" id="GO:0005886">
    <property type="term" value="C:plasma membrane"/>
    <property type="evidence" value="ECO:0007669"/>
    <property type="project" value="TreeGrafter"/>
</dbReference>
<dbReference type="PANTHER" id="PTHR30578">
    <property type="entry name" value="ELECTRON TRANSPORT COMPLEX PROTEIN RNFD"/>
    <property type="match status" value="1"/>
</dbReference>
<feature type="transmembrane region" description="Helical" evidence="9">
    <location>
        <begin position="59"/>
        <end position="78"/>
    </location>
</feature>
<proteinExistence type="predicted"/>
<evidence type="ECO:0000256" key="4">
    <source>
        <dbReference type="ARBA" id="ARBA00022643"/>
    </source>
</evidence>
<keyword evidence="6" id="KW-1278">Translocase</keyword>
<evidence type="ECO:0000256" key="9">
    <source>
        <dbReference type="SAM" id="Phobius"/>
    </source>
</evidence>